<feature type="region of interest" description="Disordered" evidence="1">
    <location>
        <begin position="1"/>
        <end position="21"/>
    </location>
</feature>
<protein>
    <submittedName>
        <fullName evidence="3">Uncharacterized protein</fullName>
    </submittedName>
</protein>
<feature type="region of interest" description="Disordered" evidence="1">
    <location>
        <begin position="36"/>
        <end position="60"/>
    </location>
</feature>
<evidence type="ECO:0000313" key="3">
    <source>
        <dbReference type="EMBL" id="CCH69128.1"/>
    </source>
</evidence>
<keyword evidence="2" id="KW-0812">Transmembrane</keyword>
<accession>N0DY17</accession>
<keyword evidence="2" id="KW-0472">Membrane</keyword>
<comment type="caution">
    <text evidence="3">The sequence shown here is derived from an EMBL/GenBank/DDBJ whole genome shotgun (WGS) entry which is preliminary data.</text>
</comment>
<feature type="transmembrane region" description="Helical" evidence="2">
    <location>
        <begin position="95"/>
        <end position="118"/>
    </location>
</feature>
<reference evidence="3 4" key="1">
    <citation type="journal article" date="2013" name="ISME J.">
        <title>A metabolic model for members of the genus Tetrasphaera involved in enhanced biological phosphorus removal.</title>
        <authorList>
            <person name="Kristiansen R."/>
            <person name="Nguyen H.T.T."/>
            <person name="Saunders A.M."/>
            <person name="Nielsen J.L."/>
            <person name="Wimmer R."/>
            <person name="Le V.Q."/>
            <person name="McIlroy S.J."/>
            <person name="Petrovski S."/>
            <person name="Seviour R.J."/>
            <person name="Calteau A."/>
            <person name="Nielsen K.L."/>
            <person name="Nielsen P.H."/>
        </authorList>
    </citation>
    <scope>NUCLEOTIDE SEQUENCE [LARGE SCALE GENOMIC DNA]</scope>
    <source>
        <strain evidence="3 4">Lp2</strain>
    </source>
</reference>
<evidence type="ECO:0000313" key="4">
    <source>
        <dbReference type="Proteomes" id="UP000013167"/>
    </source>
</evidence>
<feature type="transmembrane region" description="Helical" evidence="2">
    <location>
        <begin position="70"/>
        <end position="89"/>
    </location>
</feature>
<dbReference type="EMBL" id="CAIZ01000038">
    <property type="protein sequence ID" value="CCH69128.1"/>
    <property type="molecule type" value="Genomic_DNA"/>
</dbReference>
<dbReference type="HOGENOM" id="CLU_2025630_0_0_11"/>
<dbReference type="Proteomes" id="UP000013167">
    <property type="component" value="Unassembled WGS sequence"/>
</dbReference>
<evidence type="ECO:0000256" key="1">
    <source>
        <dbReference type="SAM" id="MobiDB-lite"/>
    </source>
</evidence>
<keyword evidence="2" id="KW-1133">Transmembrane helix</keyword>
<dbReference type="AlphaFoldDB" id="N0DY17"/>
<organism evidence="3 4">
    <name type="scientific">Phycicoccus elongatus Lp2</name>
    <dbReference type="NCBI Taxonomy" id="1193181"/>
    <lineage>
        <taxon>Bacteria</taxon>
        <taxon>Bacillati</taxon>
        <taxon>Actinomycetota</taxon>
        <taxon>Actinomycetes</taxon>
        <taxon>Micrococcales</taxon>
        <taxon>Intrasporangiaceae</taxon>
        <taxon>Phycicoccus</taxon>
    </lineage>
</organism>
<keyword evidence="4" id="KW-1185">Reference proteome</keyword>
<gene>
    <name evidence="3" type="ORF">BN10_1320027</name>
</gene>
<feature type="compositionally biased region" description="Basic and acidic residues" evidence="1">
    <location>
        <begin position="1"/>
        <end position="13"/>
    </location>
</feature>
<sequence>MTTSHEHPDRDLADEVFTDRSAPTTVLPTYEMPAVSADPAIGEPTDLGAPASRPVTSEPAWLTGPAPTPVIIGLIGLLTLVFTAVWSLTEASVNWSVAAPAAIIGIGLVIVVLGLTGLRKRA</sequence>
<name>N0DY17_9MICO</name>
<proteinExistence type="predicted"/>
<dbReference type="RefSeq" id="WP_010851878.1">
    <property type="nucleotide sequence ID" value="NZ_HF570956.1"/>
</dbReference>
<evidence type="ECO:0000256" key="2">
    <source>
        <dbReference type="SAM" id="Phobius"/>
    </source>
</evidence>